<dbReference type="GeneID" id="25322838"/>
<dbReference type="OrthoDB" id="10380862at2759"/>
<sequence length="223" mass="24841">MPSFEFSIQTHHHHQDGHILHVKEQEKGQFSDDNASNVSIPHQYKSRGRACQLHLHLHCPGTTSHLSDDLDCLPKLSRSRVASQRTTNQRTERSFSKGLRAERARSMAGLRSSRASSRRTGRGCLLDHVPDNLTYSMGRFMDEAVPLFQVAQGPDDLATKTTCRTNSIFGHRTTSQGYRTSTQEENSAGDILLEAGSWTNESYLSASDLKEKGTEDFGTLHGS</sequence>
<feature type="compositionally biased region" description="Basic and acidic residues" evidence="1">
    <location>
        <begin position="90"/>
        <end position="105"/>
    </location>
</feature>
<protein>
    <submittedName>
        <fullName evidence="2">Uncharacterized protein</fullName>
    </submittedName>
</protein>
<proteinExistence type="predicted"/>
<dbReference type="Proteomes" id="UP000054342">
    <property type="component" value="Unassembled WGS sequence"/>
</dbReference>
<gene>
    <name evidence="2" type="ORF">PV05_00930</name>
</gene>
<reference evidence="2 3" key="1">
    <citation type="submission" date="2015-01" db="EMBL/GenBank/DDBJ databases">
        <title>The Genome Sequence of Exophiala xenobiotica CBS118157.</title>
        <authorList>
            <consortium name="The Broad Institute Genomics Platform"/>
            <person name="Cuomo C."/>
            <person name="de Hoog S."/>
            <person name="Gorbushina A."/>
            <person name="Stielow B."/>
            <person name="Teixiera M."/>
            <person name="Abouelleil A."/>
            <person name="Chapman S.B."/>
            <person name="Priest M."/>
            <person name="Young S.K."/>
            <person name="Wortman J."/>
            <person name="Nusbaum C."/>
            <person name="Birren B."/>
        </authorList>
    </citation>
    <scope>NUCLEOTIDE SEQUENCE [LARGE SCALE GENOMIC DNA]</scope>
    <source>
        <strain evidence="2 3">CBS 118157</strain>
    </source>
</reference>
<feature type="compositionally biased region" description="Low complexity" evidence="1">
    <location>
        <begin position="106"/>
        <end position="115"/>
    </location>
</feature>
<keyword evidence="3" id="KW-1185">Reference proteome</keyword>
<feature type="region of interest" description="Disordered" evidence="1">
    <location>
        <begin position="80"/>
        <end position="123"/>
    </location>
</feature>
<dbReference type="RefSeq" id="XP_013321320.1">
    <property type="nucleotide sequence ID" value="XM_013465866.1"/>
</dbReference>
<accession>A0A0D2C739</accession>
<name>A0A0D2C739_9EURO</name>
<dbReference type="EMBL" id="KN847317">
    <property type="protein sequence ID" value="KIW60736.1"/>
    <property type="molecule type" value="Genomic_DNA"/>
</dbReference>
<organism evidence="2 3">
    <name type="scientific">Exophiala xenobiotica</name>
    <dbReference type="NCBI Taxonomy" id="348802"/>
    <lineage>
        <taxon>Eukaryota</taxon>
        <taxon>Fungi</taxon>
        <taxon>Dikarya</taxon>
        <taxon>Ascomycota</taxon>
        <taxon>Pezizomycotina</taxon>
        <taxon>Eurotiomycetes</taxon>
        <taxon>Chaetothyriomycetidae</taxon>
        <taxon>Chaetothyriales</taxon>
        <taxon>Herpotrichiellaceae</taxon>
        <taxon>Exophiala</taxon>
    </lineage>
</organism>
<dbReference type="HOGENOM" id="CLU_1240165_0_0_1"/>
<dbReference type="AlphaFoldDB" id="A0A0D2C739"/>
<feature type="compositionally biased region" description="Polar residues" evidence="1">
    <location>
        <begin position="80"/>
        <end position="89"/>
    </location>
</feature>
<evidence type="ECO:0000313" key="2">
    <source>
        <dbReference type="EMBL" id="KIW60736.1"/>
    </source>
</evidence>
<evidence type="ECO:0000313" key="3">
    <source>
        <dbReference type="Proteomes" id="UP000054342"/>
    </source>
</evidence>
<evidence type="ECO:0000256" key="1">
    <source>
        <dbReference type="SAM" id="MobiDB-lite"/>
    </source>
</evidence>